<dbReference type="Proteomes" id="UP000242642">
    <property type="component" value="Unassembled WGS sequence"/>
</dbReference>
<keyword evidence="2" id="KW-1185">Reference proteome</keyword>
<accession>A0A1I0FLE8</accession>
<dbReference type="STRING" id="1123402.SAMN02583745_02786"/>
<evidence type="ECO:0000313" key="1">
    <source>
        <dbReference type="EMBL" id="SET58076.1"/>
    </source>
</evidence>
<evidence type="ECO:0000313" key="2">
    <source>
        <dbReference type="Proteomes" id="UP000242642"/>
    </source>
</evidence>
<gene>
    <name evidence="1" type="ORF">SAMN02583745_02786</name>
</gene>
<sequence>MNFNQRGREFWNRFDSHSENIIKIAKESPHDAFQLMQTIVHETIPDIGLEIGGEQPLEINLSTPGNKLNAFLAVQLLKLKNNQYENVTFSPFKVRNKKYKEAGLKINDTEVSFSECRVRFNFDEERKKFICYVYLPGFERLPENDCYNISFLILDLALGELWSCNYVLIEGYLTECDNSLATIDDLAHAIEDAIADATLSPVSSLIENYSAYRFEESNDKGNYVRQDSVIGITRFSEFLMAYKEEIGGKQNTLFERAAELGVYPCFIYYPHNDEDIVNARYNIEETLGELLEGANLAHIIGGETGITNSYIDLLVYDKDSALEVLQTYFKDKKYQAYLQPYTIKGESHLLSKKKKFLGLF</sequence>
<dbReference type="EMBL" id="FOHV01000042">
    <property type="protein sequence ID" value="SET58076.1"/>
    <property type="molecule type" value="Genomic_DNA"/>
</dbReference>
<protein>
    <recommendedName>
        <fullName evidence="3">DUF695 domain-containing protein</fullName>
    </recommendedName>
</protein>
<name>A0A1I0FLE8_9GAMM</name>
<dbReference type="AlphaFoldDB" id="A0A1I0FLE8"/>
<dbReference type="OrthoDB" id="4827574at2"/>
<evidence type="ECO:0008006" key="3">
    <source>
        <dbReference type="Google" id="ProtNLM"/>
    </source>
</evidence>
<dbReference type="RefSeq" id="WP_093322381.1">
    <property type="nucleotide sequence ID" value="NZ_FOHV01000042.1"/>
</dbReference>
<proteinExistence type="predicted"/>
<reference evidence="2" key="1">
    <citation type="submission" date="2016-10" db="EMBL/GenBank/DDBJ databases">
        <authorList>
            <person name="Varghese N."/>
            <person name="Submissions S."/>
        </authorList>
    </citation>
    <scope>NUCLEOTIDE SEQUENCE [LARGE SCALE GENOMIC DNA]</scope>
    <source>
        <strain evidence="2">DSM 18579</strain>
    </source>
</reference>
<organism evidence="1 2">
    <name type="scientific">Thorsellia anophelis DSM 18579</name>
    <dbReference type="NCBI Taxonomy" id="1123402"/>
    <lineage>
        <taxon>Bacteria</taxon>
        <taxon>Pseudomonadati</taxon>
        <taxon>Pseudomonadota</taxon>
        <taxon>Gammaproteobacteria</taxon>
        <taxon>Enterobacterales</taxon>
        <taxon>Thorselliaceae</taxon>
        <taxon>Thorsellia</taxon>
    </lineage>
</organism>